<dbReference type="PANTHER" id="PTHR43570:SF11">
    <property type="entry name" value="ALDEHYDE DEHYDROGENASE"/>
    <property type="match status" value="1"/>
</dbReference>
<dbReference type="EMBL" id="JAFEKC020000001">
    <property type="protein sequence ID" value="KAK0517477.1"/>
    <property type="molecule type" value="Genomic_DNA"/>
</dbReference>
<reference evidence="8" key="1">
    <citation type="submission" date="2023-03" db="EMBL/GenBank/DDBJ databases">
        <title>Complete genome of Cladonia borealis.</title>
        <authorList>
            <person name="Park H."/>
        </authorList>
    </citation>
    <scope>NUCLEOTIDE SEQUENCE</scope>
    <source>
        <strain evidence="8">ANT050790</strain>
    </source>
</reference>
<keyword evidence="4" id="KW-0520">NAD</keyword>
<proteinExistence type="inferred from homology"/>
<evidence type="ECO:0000256" key="3">
    <source>
        <dbReference type="ARBA" id="ARBA00023002"/>
    </source>
</evidence>
<dbReference type="Pfam" id="PF00171">
    <property type="entry name" value="Aldedh"/>
    <property type="match status" value="1"/>
</dbReference>
<dbReference type="Gene3D" id="3.40.605.10">
    <property type="entry name" value="Aldehyde Dehydrogenase, Chain A, domain 1"/>
    <property type="match status" value="1"/>
</dbReference>
<dbReference type="CDD" id="cd07135">
    <property type="entry name" value="ALDH_F14-YMR110C"/>
    <property type="match status" value="1"/>
</dbReference>
<organism evidence="8 9">
    <name type="scientific">Cladonia borealis</name>
    <dbReference type="NCBI Taxonomy" id="184061"/>
    <lineage>
        <taxon>Eukaryota</taxon>
        <taxon>Fungi</taxon>
        <taxon>Dikarya</taxon>
        <taxon>Ascomycota</taxon>
        <taxon>Pezizomycotina</taxon>
        <taxon>Lecanoromycetes</taxon>
        <taxon>OSLEUM clade</taxon>
        <taxon>Lecanoromycetidae</taxon>
        <taxon>Lecanorales</taxon>
        <taxon>Lecanorineae</taxon>
        <taxon>Cladoniaceae</taxon>
        <taxon>Cladonia</taxon>
    </lineage>
</organism>
<dbReference type="Proteomes" id="UP001166286">
    <property type="component" value="Unassembled WGS sequence"/>
</dbReference>
<evidence type="ECO:0000313" key="8">
    <source>
        <dbReference type="EMBL" id="KAK0517477.1"/>
    </source>
</evidence>
<keyword evidence="9" id="KW-1185">Reference proteome</keyword>
<dbReference type="InterPro" id="IPR016161">
    <property type="entry name" value="Ald_DH/histidinol_DH"/>
</dbReference>
<protein>
    <recommendedName>
        <fullName evidence="5">Aldehyde dehydrogenase</fullName>
    </recommendedName>
</protein>
<dbReference type="GO" id="GO:0006081">
    <property type="term" value="P:aldehyde metabolic process"/>
    <property type="evidence" value="ECO:0007669"/>
    <property type="project" value="InterPro"/>
</dbReference>
<feature type="active site" evidence="6">
    <location>
        <position position="222"/>
    </location>
</feature>
<dbReference type="GO" id="GO:0004029">
    <property type="term" value="F:aldehyde dehydrogenase (NAD+) activity"/>
    <property type="evidence" value="ECO:0007669"/>
    <property type="project" value="TreeGrafter"/>
</dbReference>
<evidence type="ECO:0000259" key="7">
    <source>
        <dbReference type="Pfam" id="PF00171"/>
    </source>
</evidence>
<dbReference type="GO" id="GO:0005737">
    <property type="term" value="C:cytoplasm"/>
    <property type="evidence" value="ECO:0007669"/>
    <property type="project" value="TreeGrafter"/>
</dbReference>
<dbReference type="PIRSF" id="PIRSF036492">
    <property type="entry name" value="ALDH"/>
    <property type="match status" value="1"/>
</dbReference>
<dbReference type="InterPro" id="IPR015590">
    <property type="entry name" value="Aldehyde_DH_dom"/>
</dbReference>
<accession>A0AA39R9M5</accession>
<feature type="active site" evidence="6">
    <location>
        <position position="256"/>
    </location>
</feature>
<evidence type="ECO:0000313" key="9">
    <source>
        <dbReference type="Proteomes" id="UP001166286"/>
    </source>
</evidence>
<evidence type="ECO:0000256" key="1">
    <source>
        <dbReference type="ARBA" id="ARBA00009986"/>
    </source>
</evidence>
<evidence type="ECO:0000256" key="2">
    <source>
        <dbReference type="ARBA" id="ARBA00022746"/>
    </source>
</evidence>
<feature type="domain" description="Aldehyde dehydrogenase" evidence="7">
    <location>
        <begin position="7"/>
        <end position="441"/>
    </location>
</feature>
<sequence length="521" mass="57464">MSSIPQLEYTNKDAIPEIVDGVRAAFHSQKTKPLEWRKVQLRKLYWGLIDNADAIAQACKIDLGKGHFEANLMELDFCTNTCIYCCDNLDKWAKDESAADIQLANKLLFPKIRKDPLGCVLIIGPYNFPVNLVLAPLAGAIAAGNTVVIKPSENAPNVAAVLQKVIEDSLDQSCFRVVQGAIPETTALLEQKWDKIFYTGGATVGTIIAKKAAETLTPITLELGGRNPAIVTKNADIRLAARRLLWGKIVNAGQVCISQNYTLIDREVLDRFVSEMKLAMKEYYPNGTRHSDDFGRIINDRQWQRLKSMLDNSKGKILMGGELDQEDRYIEPTLILVDSPKDSLLIDESFGPLMPILPVNNLDEAIRIANTVHATPLGLYPFGTKAETERCLREIRSGGASVNDGFMHGSLPTLAFGGIGDSGQGAYRGQASFDCFTHRRSITTTPSWMEGMMSVRYPPYKGKLEKMRQMGNLKPNFDREGKVKFSLGSYILSLGAGSKTGGLIRYLVLIVAALGLRQYLG</sequence>
<dbReference type="Gene3D" id="3.40.309.10">
    <property type="entry name" value="Aldehyde Dehydrogenase, Chain A, domain 2"/>
    <property type="match status" value="1"/>
</dbReference>
<dbReference type="PANTHER" id="PTHR43570">
    <property type="entry name" value="ALDEHYDE DEHYDROGENASE"/>
    <property type="match status" value="1"/>
</dbReference>
<comment type="similarity">
    <text evidence="1 5">Belongs to the aldehyde dehydrogenase family.</text>
</comment>
<evidence type="ECO:0000256" key="6">
    <source>
        <dbReference type="PIRSR" id="PIRSR036492-1"/>
    </source>
</evidence>
<evidence type="ECO:0000256" key="5">
    <source>
        <dbReference type="PIRNR" id="PIRNR036492"/>
    </source>
</evidence>
<comment type="caution">
    <text evidence="8">The sequence shown here is derived from an EMBL/GenBank/DDBJ whole genome shotgun (WGS) entry which is preliminary data.</text>
</comment>
<gene>
    <name evidence="8" type="ORF">JMJ35_000632</name>
</gene>
<dbReference type="FunFam" id="3.40.605.10:FF:000004">
    <property type="entry name" value="Aldehyde dehydrogenase"/>
    <property type="match status" value="1"/>
</dbReference>
<dbReference type="FunFam" id="3.40.309.10:FF:000025">
    <property type="entry name" value="Aldehyde dehydrogenase"/>
    <property type="match status" value="1"/>
</dbReference>
<evidence type="ECO:0000256" key="4">
    <source>
        <dbReference type="ARBA" id="ARBA00023027"/>
    </source>
</evidence>
<name>A0AA39R9M5_9LECA</name>
<dbReference type="AlphaFoldDB" id="A0AA39R9M5"/>
<dbReference type="SUPFAM" id="SSF53720">
    <property type="entry name" value="ALDH-like"/>
    <property type="match status" value="1"/>
</dbReference>
<dbReference type="InterPro" id="IPR012394">
    <property type="entry name" value="Aldehyde_DH_NAD(P)"/>
</dbReference>
<dbReference type="InterPro" id="IPR016163">
    <property type="entry name" value="Ald_DH_C"/>
</dbReference>
<dbReference type="GO" id="GO:0016117">
    <property type="term" value="P:carotenoid biosynthetic process"/>
    <property type="evidence" value="ECO:0007669"/>
    <property type="project" value="UniProtKB-KW"/>
</dbReference>
<keyword evidence="2" id="KW-0125">Carotenoid biosynthesis</keyword>
<keyword evidence="3 5" id="KW-0560">Oxidoreductase</keyword>
<dbReference type="InterPro" id="IPR016162">
    <property type="entry name" value="Ald_DH_N"/>
</dbReference>